<gene>
    <name evidence="1" type="ORF">PDENDC454_14287</name>
</gene>
<name>H3SH50_9BACL</name>
<dbReference type="PATRIC" id="fig|1131935.3.peg.2962"/>
<proteinExistence type="predicted"/>
<organism evidence="1 2">
    <name type="scientific">Paenibacillus dendritiformis C454</name>
    <dbReference type="NCBI Taxonomy" id="1131935"/>
    <lineage>
        <taxon>Bacteria</taxon>
        <taxon>Bacillati</taxon>
        <taxon>Bacillota</taxon>
        <taxon>Bacilli</taxon>
        <taxon>Bacillales</taxon>
        <taxon>Paenibacillaceae</taxon>
        <taxon>Paenibacillus</taxon>
    </lineage>
</organism>
<dbReference type="AlphaFoldDB" id="H3SH50"/>
<dbReference type="RefSeq" id="WP_006677360.1">
    <property type="nucleotide sequence ID" value="NZ_AHKH01000034.1"/>
</dbReference>
<dbReference type="STRING" id="1131935.PDENDC454_14287"/>
<comment type="caution">
    <text evidence="1">The sequence shown here is derived from an EMBL/GenBank/DDBJ whole genome shotgun (WGS) entry which is preliminary data.</text>
</comment>
<evidence type="ECO:0000313" key="1">
    <source>
        <dbReference type="EMBL" id="EHQ61584.1"/>
    </source>
</evidence>
<evidence type="ECO:0000313" key="2">
    <source>
        <dbReference type="Proteomes" id="UP000003900"/>
    </source>
</evidence>
<dbReference type="Proteomes" id="UP000003900">
    <property type="component" value="Unassembled WGS sequence"/>
</dbReference>
<evidence type="ECO:0008006" key="3">
    <source>
        <dbReference type="Google" id="ProtNLM"/>
    </source>
</evidence>
<protein>
    <recommendedName>
        <fullName evidence="3">DUF4339 domain-containing protein</fullName>
    </recommendedName>
</protein>
<dbReference type="EMBL" id="AHKH01000034">
    <property type="protein sequence ID" value="EHQ61584.1"/>
    <property type="molecule type" value="Genomic_DNA"/>
</dbReference>
<dbReference type="OrthoDB" id="2627921at2"/>
<keyword evidence="2" id="KW-1185">Reference proteome</keyword>
<reference evidence="1 2" key="1">
    <citation type="journal article" date="2012" name="J. Bacteriol.">
        <title>Genome Sequence of the Pattern-Forming Social Bacterium Paenibacillus dendritiformis C454 Chiral Morphotype.</title>
        <authorList>
            <person name="Sirota-Madi A."/>
            <person name="Olender T."/>
            <person name="Helman Y."/>
            <person name="Brainis I."/>
            <person name="Finkelshtein A."/>
            <person name="Roth D."/>
            <person name="Hagai E."/>
            <person name="Leshkowitz D."/>
            <person name="Brodsky L."/>
            <person name="Galatenko V."/>
            <person name="Nikolaev V."/>
            <person name="Gutnick D.L."/>
            <person name="Lancet D."/>
            <person name="Ben-Jacob E."/>
        </authorList>
    </citation>
    <scope>NUCLEOTIDE SEQUENCE [LARGE SCALE GENOMIC DNA]</scope>
    <source>
        <strain evidence="1 2">C454</strain>
    </source>
</reference>
<sequence>MEHSTAFIQAIREACSPYKGDKCYPEEIPDHILARVKEKFAVPDDERLIAFYDFTIFGYGKDGIAIGASGLYCKEVWTKTFIPWTKIAKLKTIEIQKKNLVLDSILQLGLSSSPIPGEQLTALVTRLRETALEFASQEASEHEKERSDAQNKETLHEALLRVCQTYRRNKVYLHPIPDDLLDPVRIRCNIPRDETVLAFFDFTIFGKGKGGIAFTEEGMYWKVITINFLSWRQFTPPAREPSDDTRLRVAGNEINLFGSPLKHAEWIDLLIDIRDLPQLAAMCQEAETPHSTGSGDRPEEAVSLRQAILQVLQPYGGDAIYKKTLPDKIHERLRRNYPLPADWPVWAYFDFALISKGKNGVVFTDQGFYWKGLAEGCAFIPWYRLRQVELEFVPNKDNLVLDDEETYSVNGSPIDGAEWLDMLKKIKALPQLAGLDAPIAAVYPDDTSPPLDEEFIAAVCRAHSFFDKLNDYDMDEEKERLVREYFRISGTEPVLAFRKTEPGTPWKYGLAITGRAVSICNDTLYCKRARAILPLAGLPELRLTVRNKSLYAGEEEMFRRGDAASLLAMLSDLQVYAASLTAADNPVRYPYDASYAPRWNLPVRNTEEERWIVAEGGMLRGVYSGSELQWAADTGQLDPARTRCWKKGLPAWIAAEAAGFV</sequence>
<accession>H3SH50</accession>